<gene>
    <name evidence="2" type="ORF">ACN38_g3867</name>
</gene>
<evidence type="ECO:0000313" key="2">
    <source>
        <dbReference type="EMBL" id="KOS45195.1"/>
    </source>
</evidence>
<reference evidence="2 3" key="1">
    <citation type="submission" date="2015-08" db="EMBL/GenBank/DDBJ databases">
        <title>Genome sequencing of Penicillium nordicum.</title>
        <authorList>
            <person name="Nguyen H.D."/>
            <person name="Seifert K.A."/>
        </authorList>
    </citation>
    <scope>NUCLEOTIDE SEQUENCE [LARGE SCALE GENOMIC DNA]</scope>
    <source>
        <strain evidence="2 3">DAOMC 185683</strain>
    </source>
</reference>
<dbReference type="Proteomes" id="UP000037696">
    <property type="component" value="Unassembled WGS sequence"/>
</dbReference>
<organism evidence="2 3">
    <name type="scientific">Penicillium nordicum</name>
    <dbReference type="NCBI Taxonomy" id="229535"/>
    <lineage>
        <taxon>Eukaryota</taxon>
        <taxon>Fungi</taxon>
        <taxon>Dikarya</taxon>
        <taxon>Ascomycota</taxon>
        <taxon>Pezizomycotina</taxon>
        <taxon>Eurotiomycetes</taxon>
        <taxon>Eurotiomycetidae</taxon>
        <taxon>Eurotiales</taxon>
        <taxon>Aspergillaceae</taxon>
        <taxon>Penicillium</taxon>
    </lineage>
</organism>
<dbReference type="AlphaFoldDB" id="A0A0N0RZC3"/>
<evidence type="ECO:0000313" key="3">
    <source>
        <dbReference type="Proteomes" id="UP000037696"/>
    </source>
</evidence>
<protein>
    <submittedName>
        <fullName evidence="2">Uncharacterized protein</fullName>
    </submittedName>
</protein>
<evidence type="ECO:0000256" key="1">
    <source>
        <dbReference type="SAM" id="MobiDB-lite"/>
    </source>
</evidence>
<proteinExistence type="predicted"/>
<dbReference type="EMBL" id="LHQQ01000047">
    <property type="protein sequence ID" value="KOS45195.1"/>
    <property type="molecule type" value="Genomic_DNA"/>
</dbReference>
<keyword evidence="3" id="KW-1185">Reference proteome</keyword>
<sequence>MFEPLVGVVPAVTREKPFARELLRAIESSWEGYSVKSKGTGQLEITDLYKGVTRLDKEPDDYIVREMIPCNGGEEEEKEKSAGTGLQKIQSPVSPLSTPLNARIFYHSGRSCFTSFFPIAYG</sequence>
<name>A0A0N0RZC3_9EURO</name>
<comment type="caution">
    <text evidence="2">The sequence shown here is derived from an EMBL/GenBank/DDBJ whole genome shotgun (WGS) entry which is preliminary data.</text>
</comment>
<feature type="region of interest" description="Disordered" evidence="1">
    <location>
        <begin position="72"/>
        <end position="95"/>
    </location>
</feature>
<accession>A0A0N0RZC3</accession>